<dbReference type="PANTHER" id="PTHR30055:SF226">
    <property type="entry name" value="HTH-TYPE TRANSCRIPTIONAL REGULATOR PKSA"/>
    <property type="match status" value="1"/>
</dbReference>
<accession>A0ABW6SL88</accession>
<evidence type="ECO:0000256" key="2">
    <source>
        <dbReference type="PROSITE-ProRule" id="PRU00335"/>
    </source>
</evidence>
<evidence type="ECO:0000313" key="5">
    <source>
        <dbReference type="Proteomes" id="UP001602013"/>
    </source>
</evidence>
<keyword evidence="5" id="KW-1185">Reference proteome</keyword>
<dbReference type="Pfam" id="PF00440">
    <property type="entry name" value="TetR_N"/>
    <property type="match status" value="1"/>
</dbReference>
<proteinExistence type="predicted"/>
<organism evidence="4 5">
    <name type="scientific">Microtetraspora malaysiensis</name>
    <dbReference type="NCBI Taxonomy" id="161358"/>
    <lineage>
        <taxon>Bacteria</taxon>
        <taxon>Bacillati</taxon>
        <taxon>Actinomycetota</taxon>
        <taxon>Actinomycetes</taxon>
        <taxon>Streptosporangiales</taxon>
        <taxon>Streptosporangiaceae</taxon>
        <taxon>Microtetraspora</taxon>
    </lineage>
</organism>
<gene>
    <name evidence="4" type="ORF">ACFYXI_09055</name>
</gene>
<feature type="DNA-binding region" description="H-T-H motif" evidence="2">
    <location>
        <begin position="34"/>
        <end position="53"/>
    </location>
</feature>
<dbReference type="InterPro" id="IPR009057">
    <property type="entry name" value="Homeodomain-like_sf"/>
</dbReference>
<dbReference type="PROSITE" id="PS50977">
    <property type="entry name" value="HTH_TETR_2"/>
    <property type="match status" value="1"/>
</dbReference>
<dbReference type="Proteomes" id="UP001602013">
    <property type="component" value="Unassembled WGS sequence"/>
</dbReference>
<dbReference type="RefSeq" id="WP_387409846.1">
    <property type="nucleotide sequence ID" value="NZ_JBIASD010000004.1"/>
</dbReference>
<keyword evidence="1 2" id="KW-0238">DNA-binding</keyword>
<evidence type="ECO:0000313" key="4">
    <source>
        <dbReference type="EMBL" id="MFF3665731.1"/>
    </source>
</evidence>
<reference evidence="4 5" key="1">
    <citation type="submission" date="2024-10" db="EMBL/GenBank/DDBJ databases">
        <title>The Natural Products Discovery Center: Release of the First 8490 Sequenced Strains for Exploring Actinobacteria Biosynthetic Diversity.</title>
        <authorList>
            <person name="Kalkreuter E."/>
            <person name="Kautsar S.A."/>
            <person name="Yang D."/>
            <person name="Bader C.D."/>
            <person name="Teijaro C.N."/>
            <person name="Fluegel L."/>
            <person name="Davis C.M."/>
            <person name="Simpson J.R."/>
            <person name="Lauterbach L."/>
            <person name="Steele A.D."/>
            <person name="Gui C."/>
            <person name="Meng S."/>
            <person name="Li G."/>
            <person name="Viehrig K."/>
            <person name="Ye F."/>
            <person name="Su P."/>
            <person name="Kiefer A.F."/>
            <person name="Nichols A."/>
            <person name="Cepeda A.J."/>
            <person name="Yan W."/>
            <person name="Fan B."/>
            <person name="Jiang Y."/>
            <person name="Adhikari A."/>
            <person name="Zheng C.-J."/>
            <person name="Schuster L."/>
            <person name="Cowan T.M."/>
            <person name="Smanski M.J."/>
            <person name="Chevrette M.G."/>
            <person name="De Carvalho L.P.S."/>
            <person name="Shen B."/>
        </authorList>
    </citation>
    <scope>NUCLEOTIDE SEQUENCE [LARGE SCALE GENOMIC DNA]</scope>
    <source>
        <strain evidence="4 5">NPDC002173</strain>
    </source>
</reference>
<feature type="domain" description="HTH tetR-type" evidence="3">
    <location>
        <begin position="11"/>
        <end position="71"/>
    </location>
</feature>
<dbReference type="SUPFAM" id="SSF46689">
    <property type="entry name" value="Homeodomain-like"/>
    <property type="match status" value="1"/>
</dbReference>
<name>A0ABW6SL88_9ACTN</name>
<dbReference type="PRINTS" id="PR00455">
    <property type="entry name" value="HTHTETR"/>
</dbReference>
<dbReference type="InterPro" id="IPR039532">
    <property type="entry name" value="TetR_C_Firmicutes"/>
</dbReference>
<dbReference type="Pfam" id="PF14278">
    <property type="entry name" value="TetR_C_8"/>
    <property type="match status" value="1"/>
</dbReference>
<dbReference type="Gene3D" id="1.10.357.10">
    <property type="entry name" value="Tetracycline Repressor, domain 2"/>
    <property type="match status" value="1"/>
</dbReference>
<dbReference type="InterPro" id="IPR001647">
    <property type="entry name" value="HTH_TetR"/>
</dbReference>
<dbReference type="InterPro" id="IPR050109">
    <property type="entry name" value="HTH-type_TetR-like_transc_reg"/>
</dbReference>
<evidence type="ECO:0000256" key="1">
    <source>
        <dbReference type="ARBA" id="ARBA00023125"/>
    </source>
</evidence>
<dbReference type="EMBL" id="JBIASD010000004">
    <property type="protein sequence ID" value="MFF3665731.1"/>
    <property type="molecule type" value="Genomic_DNA"/>
</dbReference>
<dbReference type="PANTHER" id="PTHR30055">
    <property type="entry name" value="HTH-TYPE TRANSCRIPTIONAL REGULATOR RUTR"/>
    <property type="match status" value="1"/>
</dbReference>
<evidence type="ECO:0000259" key="3">
    <source>
        <dbReference type="PROSITE" id="PS50977"/>
    </source>
</evidence>
<comment type="caution">
    <text evidence="4">The sequence shown here is derived from an EMBL/GenBank/DDBJ whole genome shotgun (WGS) entry which is preliminary data.</text>
</comment>
<sequence length="205" mass="23117">MSHRDGGLQGARTRRLIRHALIELVEEKGFGDATVGDIAKRALINRATFYRYYQDKYALVEEIFQEVISELPAELGPADRISVQNRIVGWEQLFDHVGRHHRLYAALLGRRGDPWFVARLRERCVALARDRLHNVQGDIALDAGRGMPPGELELVFAANLTLGAITWWLEHDRPLPPRQMAEAVVRFATQGYFGALGLDVLPSTP</sequence>
<protein>
    <submittedName>
        <fullName evidence="4">TetR/AcrR family transcriptional regulator</fullName>
    </submittedName>
</protein>